<evidence type="ECO:0000313" key="1">
    <source>
        <dbReference type="EMBL" id="EGF51783.1"/>
    </source>
</evidence>
<proteinExistence type="predicted"/>
<keyword evidence="2" id="KW-1185">Reference proteome</keyword>
<comment type="caution">
    <text evidence="1">The sequence shown here is derived from an EMBL/GenBank/DDBJ whole genome shotgun (WGS) entry which is preliminary data.</text>
</comment>
<evidence type="ECO:0000313" key="2">
    <source>
        <dbReference type="Proteomes" id="UP000010321"/>
    </source>
</evidence>
<reference evidence="1 2" key="1">
    <citation type="submission" date="2011-02" db="EMBL/GenBank/DDBJ databases">
        <authorList>
            <person name="Weinstock G."/>
            <person name="Sodergren E."/>
            <person name="Clifton S."/>
            <person name="Fulton L."/>
            <person name="Fulton B."/>
            <person name="Courtney L."/>
            <person name="Fronick C."/>
            <person name="Harrison M."/>
            <person name="Strong C."/>
            <person name="Farmer C."/>
            <person name="Delahaunty K."/>
            <person name="Markovic C."/>
            <person name="Hall O."/>
            <person name="Minx P."/>
            <person name="Tomlinson C."/>
            <person name="Mitreva M."/>
            <person name="Hou S."/>
            <person name="Chen J."/>
            <person name="Wollam A."/>
            <person name="Pepin K.H."/>
            <person name="Johnson M."/>
            <person name="Bhonagiri V."/>
            <person name="Zhang X."/>
            <person name="Suruliraj S."/>
            <person name="Warren W."/>
            <person name="Chinwalla A."/>
            <person name="Mardis E.R."/>
            <person name="Wilson R.K."/>
        </authorList>
    </citation>
    <scope>NUCLEOTIDE SEQUENCE [LARGE SCALE GENOMIC DNA]</scope>
    <source>
        <strain evidence="1 2">YIT 12056</strain>
    </source>
</reference>
<dbReference type="EMBL" id="AFBM01000018">
    <property type="protein sequence ID" value="EGF51783.1"/>
    <property type="molecule type" value="Genomic_DNA"/>
</dbReference>
<protein>
    <submittedName>
        <fullName evidence="1">Uncharacterized protein</fullName>
    </submittedName>
</protein>
<accession>A0ABN0CNG3</accession>
<name>A0ABN0CNG3_9BACE</name>
<dbReference type="Proteomes" id="UP000010321">
    <property type="component" value="Unassembled WGS sequence"/>
</dbReference>
<organism evidence="1 2">
    <name type="scientific">Bacteroides clarus YIT 12056</name>
    <dbReference type="NCBI Taxonomy" id="762984"/>
    <lineage>
        <taxon>Bacteria</taxon>
        <taxon>Pseudomonadati</taxon>
        <taxon>Bacteroidota</taxon>
        <taxon>Bacteroidia</taxon>
        <taxon>Bacteroidales</taxon>
        <taxon>Bacteroidaceae</taxon>
        <taxon>Bacteroides</taxon>
    </lineage>
</organism>
<gene>
    <name evidence="1" type="ORF">HMPREF9445_01721</name>
</gene>
<sequence>MDDTLIYDTKSYYGLCFSSSRNCGMKKNISHKCNGILNVPKVQNQK</sequence>